<feature type="region of interest" description="Disordered" evidence="1">
    <location>
        <begin position="264"/>
        <end position="308"/>
    </location>
</feature>
<organism evidence="3 4">
    <name type="scientific">Cymbomonas tetramitiformis</name>
    <dbReference type="NCBI Taxonomy" id="36881"/>
    <lineage>
        <taxon>Eukaryota</taxon>
        <taxon>Viridiplantae</taxon>
        <taxon>Chlorophyta</taxon>
        <taxon>Pyramimonadophyceae</taxon>
        <taxon>Pyramimonadales</taxon>
        <taxon>Pyramimonadaceae</taxon>
        <taxon>Cymbomonas</taxon>
    </lineage>
</organism>
<feature type="compositionally biased region" description="Basic residues" evidence="1">
    <location>
        <begin position="193"/>
        <end position="203"/>
    </location>
</feature>
<name>A0AAE0BMA2_9CHLO</name>
<feature type="transmembrane region" description="Helical" evidence="2">
    <location>
        <begin position="961"/>
        <end position="982"/>
    </location>
</feature>
<feature type="region of interest" description="Disordered" evidence="1">
    <location>
        <begin position="186"/>
        <end position="222"/>
    </location>
</feature>
<feature type="transmembrane region" description="Helical" evidence="2">
    <location>
        <begin position="733"/>
        <end position="752"/>
    </location>
</feature>
<sequence length="1090" mass="120438">MPQPIGVPVAQGTPLAREREPQRPTSRARVTPPRGAESAPNASLEAEGPSRDTKSAPTSPAQQRAGPLYGGPVTEAITQYAKLEDEDGAARQRRAPRLWALMRSATVEWMRSATGRQKPSKVGPGRNNRRRRQARYNGDTNLMVMNAMKLFSTVGVDIIRLQLCIPLDHLEEQALQRAQAAATLSAMQGQGQKQKRWARRKARTWCSAEKPSDNGGDSDAVSLERTSGAVSQLDDVALRVSTSEAGAEERDDVSDSMANYLSTSGASAEETGDDHRTSWVSGGARGTSDEAEGGEARGGETELGTPRRRAVRVACPRAAAEPVLEALQGEAASVGLQGRREGGTSTAPIEGKRDAKALWRKLQLRERDLTLDRLLGTAMVHAVFATKSLLSKRDLKQQAALAAGMPWKLPTDRPFDWWVTVFKVLISNSNSPGWSLRAQLWNLIFLQHPNGCFKLTPALATVLKAGPPEEPIELNPLSTHSRDCLVDTLPSALLEAAVEAAADKETGGELAQDVWATILAQQTLEGLPYTWTENPEAAPSLQMTQALRSEMYLVSQRIGAFQSLRPIMADIKRKAAQLVAKGSRERCGDIVSAFLEKAFARTMCLPKDQFRPRRRICRKGGRPSGGEEAALTRSACGGFLQSQIQRDVPCSFHTVRRTASRCATRAEHRERVNELYQLRPDKGNRSQRSREAVKRLLIPKNWVKLAKWLANANPLMVIFMVNATDTYPRSQRLLVQTTTFLLMFTCCVWFQYNRAVTCCVGLRTHFACPLAADLNAPCFDYPSCSLFMEDEDLLPEEFDVRSFKCIAFPERTLTGRAFGALLTMSIVFPVVLILSQIFIMAGTASVPAHWGTFPHAGIKKILGPHAEPMLKAFLVVAYALMFNMAKLQKFFAMALILIVNIFAARHTKRVIRAAIAACDYAIFQWRRLALHLRVLAGVAVVPKEGPLSGRAAASSVEHQLQVVGCFFVALIWAMLAWSLFIYSSMLRNVMGQETETEVITTWALVLLMETFGKEGVKLMLARAFGMALMKYVKEVFFGVDPALIWYEQHILQHYTPSVRDHTQEVEAEKEEDIMEAPLKRGSNSFIVDLA</sequence>
<dbReference type="EMBL" id="LGRX02034176">
    <property type="protein sequence ID" value="KAK3238560.1"/>
    <property type="molecule type" value="Genomic_DNA"/>
</dbReference>
<evidence type="ECO:0000313" key="3">
    <source>
        <dbReference type="EMBL" id="KAK3238560.1"/>
    </source>
</evidence>
<accession>A0AAE0BMA2</accession>
<feature type="region of interest" description="Disordered" evidence="1">
    <location>
        <begin position="1"/>
        <end position="72"/>
    </location>
</feature>
<keyword evidence="2" id="KW-1133">Transmembrane helix</keyword>
<keyword evidence="2" id="KW-0812">Transmembrane</keyword>
<feature type="transmembrane region" description="Helical" evidence="2">
    <location>
        <begin position="817"/>
        <end position="840"/>
    </location>
</feature>
<evidence type="ECO:0000256" key="2">
    <source>
        <dbReference type="SAM" id="Phobius"/>
    </source>
</evidence>
<reference evidence="3 4" key="1">
    <citation type="journal article" date="2015" name="Genome Biol. Evol.">
        <title>Comparative Genomics of a Bacterivorous Green Alga Reveals Evolutionary Causalities and Consequences of Phago-Mixotrophic Mode of Nutrition.</title>
        <authorList>
            <person name="Burns J.A."/>
            <person name="Paasch A."/>
            <person name="Narechania A."/>
            <person name="Kim E."/>
        </authorList>
    </citation>
    <scope>NUCLEOTIDE SEQUENCE [LARGE SCALE GENOMIC DNA]</scope>
    <source>
        <strain evidence="3 4">PLY_AMNH</strain>
    </source>
</reference>
<feature type="transmembrane region" description="Helical" evidence="2">
    <location>
        <begin position="887"/>
        <end position="904"/>
    </location>
</feature>
<keyword evidence="2" id="KW-0472">Membrane</keyword>
<protein>
    <submittedName>
        <fullName evidence="3">Uncharacterized protein</fullName>
    </submittedName>
</protein>
<evidence type="ECO:0000256" key="1">
    <source>
        <dbReference type="SAM" id="MobiDB-lite"/>
    </source>
</evidence>
<keyword evidence="4" id="KW-1185">Reference proteome</keyword>
<dbReference type="Proteomes" id="UP001190700">
    <property type="component" value="Unassembled WGS sequence"/>
</dbReference>
<dbReference type="AlphaFoldDB" id="A0AAE0BMA2"/>
<proteinExistence type="predicted"/>
<comment type="caution">
    <text evidence="3">The sequence shown here is derived from an EMBL/GenBank/DDBJ whole genome shotgun (WGS) entry which is preliminary data.</text>
</comment>
<feature type="region of interest" description="Disordered" evidence="1">
    <location>
        <begin position="111"/>
        <end position="136"/>
    </location>
</feature>
<evidence type="ECO:0000313" key="4">
    <source>
        <dbReference type="Proteomes" id="UP001190700"/>
    </source>
</evidence>
<gene>
    <name evidence="3" type="ORF">CYMTET_51443</name>
</gene>